<organism evidence="2 3">
    <name type="scientific">Roseateles rivi</name>
    <dbReference type="NCBI Taxonomy" id="3299028"/>
    <lineage>
        <taxon>Bacteria</taxon>
        <taxon>Pseudomonadati</taxon>
        <taxon>Pseudomonadota</taxon>
        <taxon>Betaproteobacteria</taxon>
        <taxon>Burkholderiales</taxon>
        <taxon>Sphaerotilaceae</taxon>
        <taxon>Roseateles</taxon>
    </lineage>
</organism>
<dbReference type="InterPro" id="IPR001343">
    <property type="entry name" value="Hemolysn_Ca-bd"/>
</dbReference>
<dbReference type="SUPFAM" id="SSF51120">
    <property type="entry name" value="beta-Roll"/>
    <property type="match status" value="1"/>
</dbReference>
<dbReference type="InterPro" id="IPR011049">
    <property type="entry name" value="Serralysin-like_metalloprot_C"/>
</dbReference>
<evidence type="ECO:0000256" key="1">
    <source>
        <dbReference type="SAM" id="MobiDB-lite"/>
    </source>
</evidence>
<protein>
    <submittedName>
        <fullName evidence="2">Calcium-binding protein</fullName>
    </submittedName>
</protein>
<evidence type="ECO:0000313" key="2">
    <source>
        <dbReference type="EMBL" id="MFG6449851.1"/>
    </source>
</evidence>
<accession>A0ABW7FZX5</accession>
<comment type="caution">
    <text evidence="2">The sequence shown here is derived from an EMBL/GenBank/DDBJ whole genome shotgun (WGS) entry which is preliminary data.</text>
</comment>
<keyword evidence="3" id="KW-1185">Reference proteome</keyword>
<proteinExistence type="predicted"/>
<sequence length="84" mass="8034">AGDVVTELVSEGTDTVRSSIGYTLTANVENLVLTGGAAINATGNALNNVISGNSGANQIDGGAGADTMAGGAGDDSYSVDDAGD</sequence>
<feature type="region of interest" description="Disordered" evidence="1">
    <location>
        <begin position="62"/>
        <end position="84"/>
    </location>
</feature>
<feature type="non-terminal residue" evidence="2">
    <location>
        <position position="84"/>
    </location>
</feature>
<feature type="non-terminal residue" evidence="2">
    <location>
        <position position="1"/>
    </location>
</feature>
<name>A0ABW7FZX5_9BURK</name>
<dbReference type="Gene3D" id="2.150.10.10">
    <property type="entry name" value="Serralysin-like metalloprotease, C-terminal"/>
    <property type="match status" value="1"/>
</dbReference>
<reference evidence="2 3" key="1">
    <citation type="submission" date="2024-08" db="EMBL/GenBank/DDBJ databases">
        <authorList>
            <person name="Lu H."/>
        </authorList>
    </citation>
    <scope>NUCLEOTIDE SEQUENCE [LARGE SCALE GENOMIC DNA]</scope>
    <source>
        <strain evidence="2 3">BYS180W</strain>
    </source>
</reference>
<dbReference type="Pfam" id="PF00353">
    <property type="entry name" value="HemolysinCabind"/>
    <property type="match status" value="1"/>
</dbReference>
<dbReference type="Proteomes" id="UP001606099">
    <property type="component" value="Unassembled WGS sequence"/>
</dbReference>
<dbReference type="EMBL" id="JBIGHZ010000033">
    <property type="protein sequence ID" value="MFG6449851.1"/>
    <property type="molecule type" value="Genomic_DNA"/>
</dbReference>
<evidence type="ECO:0000313" key="3">
    <source>
        <dbReference type="Proteomes" id="UP001606099"/>
    </source>
</evidence>
<gene>
    <name evidence="2" type="ORF">ACG0Z6_16675</name>
</gene>